<name>A0A1B6E3M5_9HEMI</name>
<keyword evidence="3" id="KW-0810">Translation regulation</keyword>
<dbReference type="PANTHER" id="PTHR23254">
    <property type="entry name" value="EIF4G DOMAIN PROTEIN"/>
    <property type="match status" value="1"/>
</dbReference>
<accession>A0A1B6E3M5</accession>
<dbReference type="Pfam" id="PF02854">
    <property type="entry name" value="MIF4G"/>
    <property type="match status" value="1"/>
</dbReference>
<feature type="domain" description="MIF4G" evidence="4">
    <location>
        <begin position="211"/>
        <end position="423"/>
    </location>
</feature>
<dbReference type="InterPro" id="IPR016024">
    <property type="entry name" value="ARM-type_fold"/>
</dbReference>
<dbReference type="FunFam" id="1.25.40.180:FF:000039">
    <property type="entry name" value="Uncharacterized protein, isoform B"/>
    <property type="match status" value="1"/>
</dbReference>
<dbReference type="SMART" id="SM00543">
    <property type="entry name" value="MIF4G"/>
    <property type="match status" value="1"/>
</dbReference>
<dbReference type="Gene3D" id="1.25.40.180">
    <property type="match status" value="1"/>
</dbReference>
<dbReference type="EMBL" id="GEDC01004772">
    <property type="protein sequence ID" value="JAS32526.1"/>
    <property type="molecule type" value="Transcribed_RNA"/>
</dbReference>
<dbReference type="AlphaFoldDB" id="A0A1B6E3M5"/>
<dbReference type="GO" id="GO:0006446">
    <property type="term" value="P:regulation of translational initiation"/>
    <property type="evidence" value="ECO:0007669"/>
    <property type="project" value="TreeGrafter"/>
</dbReference>
<dbReference type="GO" id="GO:0005829">
    <property type="term" value="C:cytosol"/>
    <property type="evidence" value="ECO:0007669"/>
    <property type="project" value="TreeGrafter"/>
</dbReference>
<organism evidence="5">
    <name type="scientific">Clastoptera arizonana</name>
    <name type="common">Arizona spittle bug</name>
    <dbReference type="NCBI Taxonomy" id="38151"/>
    <lineage>
        <taxon>Eukaryota</taxon>
        <taxon>Metazoa</taxon>
        <taxon>Ecdysozoa</taxon>
        <taxon>Arthropoda</taxon>
        <taxon>Hexapoda</taxon>
        <taxon>Insecta</taxon>
        <taxon>Pterygota</taxon>
        <taxon>Neoptera</taxon>
        <taxon>Paraneoptera</taxon>
        <taxon>Hemiptera</taxon>
        <taxon>Auchenorrhyncha</taxon>
        <taxon>Cercopoidea</taxon>
        <taxon>Clastopteridae</taxon>
        <taxon>Clastoptera</taxon>
    </lineage>
</organism>
<sequence length="439" mass="49202">MAGGELRRSYTQMEFSVNRDRSFNIRPQLQHIAFHHSVRDLGNRKRYSMMPTSRIKHATMEIYRPPNVRLDGNIGPNGMAMQPRLNVHAKEFTMMNSGSAGLQSSRSSGNLATVMSGNNGFAFSQPVTNSKTMLLQQSKTGGNMLNSLQQSKSSGNILHTLQPVSSGLMQQPAPRVHFARTTSASTAGENNVRSGHKTTLSGLKRSKSLTAADAIAIHTDLGPFPFDVTTDMEQALRDPNEMSARSLMQLVKHVVDRATDNRHYAEPAAKLCINIIEKEKKETFLESLLNTCQQWYQERGKILRNTPGKYPTFMAFLNEMYCQLKRSQLQLKTHYDGVPPQLLLLTLLSKCCLDCLKPSEVQSLSETECLFFVLTSIGRDLEQELPKALEQVIASVRDMFLASTTSPQIRKTLLQLIELRASRWQLPASAVMYYYPGAR</sequence>
<evidence type="ECO:0000256" key="1">
    <source>
        <dbReference type="ARBA" id="ARBA00004496"/>
    </source>
</evidence>
<comment type="subcellular location">
    <subcellularLocation>
        <location evidence="1">Cytoplasm</location>
    </subcellularLocation>
</comment>
<dbReference type="SUPFAM" id="SSF48371">
    <property type="entry name" value="ARM repeat"/>
    <property type="match status" value="1"/>
</dbReference>
<evidence type="ECO:0000313" key="5">
    <source>
        <dbReference type="EMBL" id="JAS32526.1"/>
    </source>
</evidence>
<keyword evidence="2" id="KW-0963">Cytoplasm</keyword>
<reference evidence="5" key="1">
    <citation type="submission" date="2015-12" db="EMBL/GenBank/DDBJ databases">
        <title>De novo transcriptome assembly of four potential Pierce s Disease insect vectors from Arizona vineyards.</title>
        <authorList>
            <person name="Tassone E.E."/>
        </authorList>
    </citation>
    <scope>NUCLEOTIDE SEQUENCE</scope>
</reference>
<dbReference type="InterPro" id="IPR051367">
    <property type="entry name" value="mRNA_TranslReg/HistoneTransl"/>
</dbReference>
<dbReference type="InterPro" id="IPR003890">
    <property type="entry name" value="MIF4G-like_typ-3"/>
</dbReference>
<evidence type="ECO:0000256" key="3">
    <source>
        <dbReference type="ARBA" id="ARBA00022845"/>
    </source>
</evidence>
<dbReference type="PANTHER" id="PTHR23254:SF16">
    <property type="entry name" value="CBP80_20-DEPENDENT TRANSLATION INITIATION FACTOR"/>
    <property type="match status" value="1"/>
</dbReference>
<evidence type="ECO:0000259" key="4">
    <source>
        <dbReference type="SMART" id="SM00543"/>
    </source>
</evidence>
<dbReference type="GO" id="GO:0008494">
    <property type="term" value="F:translation activator activity"/>
    <property type="evidence" value="ECO:0007669"/>
    <property type="project" value="TreeGrafter"/>
</dbReference>
<evidence type="ECO:0000256" key="2">
    <source>
        <dbReference type="ARBA" id="ARBA00022490"/>
    </source>
</evidence>
<dbReference type="GO" id="GO:0003723">
    <property type="term" value="F:RNA binding"/>
    <property type="evidence" value="ECO:0007669"/>
    <property type="project" value="InterPro"/>
</dbReference>
<gene>
    <name evidence="5" type="ORF">g.23246</name>
</gene>
<protein>
    <recommendedName>
        <fullName evidence="4">MIF4G domain-containing protein</fullName>
    </recommendedName>
</protein>
<proteinExistence type="predicted"/>